<keyword evidence="3" id="KW-0472">Membrane</keyword>
<evidence type="ECO:0000256" key="4">
    <source>
        <dbReference type="SAM" id="MobiDB-lite"/>
    </source>
</evidence>
<feature type="compositionally biased region" description="Low complexity" evidence="4">
    <location>
        <begin position="100"/>
        <end position="117"/>
    </location>
</feature>
<feature type="compositionally biased region" description="Low complexity" evidence="4">
    <location>
        <begin position="132"/>
        <end position="154"/>
    </location>
</feature>
<evidence type="ECO:0000256" key="3">
    <source>
        <dbReference type="ARBA" id="ARBA00023136"/>
    </source>
</evidence>
<feature type="region of interest" description="Disordered" evidence="4">
    <location>
        <begin position="89"/>
        <end position="154"/>
    </location>
</feature>
<comment type="subcellular location">
    <subcellularLocation>
        <location evidence="1">Membrane</location>
    </subcellularLocation>
</comment>
<dbReference type="PANTHER" id="PTHR31248:SF28">
    <property type="entry name" value="PROTEIN CYSTEINE-RICH TRANSMEMBRANE MODULE 10"/>
    <property type="match status" value="1"/>
</dbReference>
<sequence length="175" mass="18602">MSFVTPAVMVKSELRGDLWQRCHLIGAASVQGMQLPPMKVAIEVGAASSTCLGVDCLAGADMGFDVIRGGEGLGGGRLRARDQRIVVPGQPERRGEMSYYGQQQAPVGAPPQQGYPPQGYPPQGYPPPQQGYPPQGYGQQGYPPQQQQQQQQGGPSFMQGCLAALCCCCLLDACF</sequence>
<evidence type="ECO:0000313" key="7">
    <source>
        <dbReference type="Proteomes" id="UP001231189"/>
    </source>
</evidence>
<organism evidence="6 7">
    <name type="scientific">Lolium multiflorum</name>
    <name type="common">Italian ryegrass</name>
    <name type="synonym">Lolium perenne subsp. multiflorum</name>
    <dbReference type="NCBI Taxonomy" id="4521"/>
    <lineage>
        <taxon>Eukaryota</taxon>
        <taxon>Viridiplantae</taxon>
        <taxon>Streptophyta</taxon>
        <taxon>Embryophyta</taxon>
        <taxon>Tracheophyta</taxon>
        <taxon>Spermatophyta</taxon>
        <taxon>Magnoliopsida</taxon>
        <taxon>Liliopsida</taxon>
        <taxon>Poales</taxon>
        <taxon>Poaceae</taxon>
        <taxon>BOP clade</taxon>
        <taxon>Pooideae</taxon>
        <taxon>Poodae</taxon>
        <taxon>Poeae</taxon>
        <taxon>Poeae Chloroplast Group 2 (Poeae type)</taxon>
        <taxon>Loliodinae</taxon>
        <taxon>Loliinae</taxon>
        <taxon>Lolium</taxon>
    </lineage>
</organism>
<feature type="domain" description="Cysteine-rich transmembrane" evidence="5">
    <location>
        <begin position="140"/>
        <end position="175"/>
    </location>
</feature>
<reference evidence="6" key="1">
    <citation type="submission" date="2023-07" db="EMBL/GenBank/DDBJ databases">
        <title>A chromosome-level genome assembly of Lolium multiflorum.</title>
        <authorList>
            <person name="Chen Y."/>
            <person name="Copetti D."/>
            <person name="Kolliker R."/>
            <person name="Studer B."/>
        </authorList>
    </citation>
    <scope>NUCLEOTIDE SEQUENCE</scope>
    <source>
        <strain evidence="6">02402/16</strain>
        <tissue evidence="6">Leaf</tissue>
    </source>
</reference>
<dbReference type="PRINTS" id="PR00239">
    <property type="entry name" value="RHODOPSNTAIL"/>
</dbReference>
<protein>
    <recommendedName>
        <fullName evidence="5">Cysteine-rich transmembrane domain-containing protein</fullName>
    </recommendedName>
</protein>
<evidence type="ECO:0000313" key="6">
    <source>
        <dbReference type="EMBL" id="KAK1617871.1"/>
    </source>
</evidence>
<accession>A0AAD8VU40</accession>
<dbReference type="Proteomes" id="UP001231189">
    <property type="component" value="Unassembled WGS sequence"/>
</dbReference>
<comment type="similarity">
    <text evidence="2">Belongs to the CYSTM1 family.</text>
</comment>
<evidence type="ECO:0000256" key="1">
    <source>
        <dbReference type="ARBA" id="ARBA00004370"/>
    </source>
</evidence>
<dbReference type="Pfam" id="PF12734">
    <property type="entry name" value="CYSTM"/>
    <property type="match status" value="1"/>
</dbReference>
<dbReference type="InterPro" id="IPR028144">
    <property type="entry name" value="CYSTM_dom"/>
</dbReference>
<dbReference type="PANTHER" id="PTHR31248">
    <property type="entry name" value="DOMAIN PROTEIN, PUTATIVE (AFU_ORTHOLOGUE AFUA_5G04290)-RELATED"/>
    <property type="match status" value="1"/>
</dbReference>
<gene>
    <name evidence="6" type="ORF">QYE76_023388</name>
</gene>
<evidence type="ECO:0000259" key="5">
    <source>
        <dbReference type="Pfam" id="PF12734"/>
    </source>
</evidence>
<dbReference type="AlphaFoldDB" id="A0AAD8VU40"/>
<proteinExistence type="inferred from homology"/>
<feature type="compositionally biased region" description="Pro residues" evidence="4">
    <location>
        <begin position="118"/>
        <end position="131"/>
    </location>
</feature>
<keyword evidence="7" id="KW-1185">Reference proteome</keyword>
<evidence type="ECO:0000256" key="2">
    <source>
        <dbReference type="ARBA" id="ARBA00009444"/>
    </source>
</evidence>
<dbReference type="EMBL" id="JAUUTY010000006">
    <property type="protein sequence ID" value="KAK1617871.1"/>
    <property type="molecule type" value="Genomic_DNA"/>
</dbReference>
<name>A0AAD8VU40_LOLMU</name>
<comment type="caution">
    <text evidence="6">The sequence shown here is derived from an EMBL/GenBank/DDBJ whole genome shotgun (WGS) entry which is preliminary data.</text>
</comment>